<keyword evidence="2" id="KW-1185">Reference proteome</keyword>
<gene>
    <name evidence="1" type="ORF">FFZ77_04930</name>
</gene>
<name>A0ABW9NPZ4_9ACTN</name>
<dbReference type="RefSeq" id="WP_153481272.1">
    <property type="nucleotide sequence ID" value="NZ_VDEQ01000045.1"/>
</dbReference>
<dbReference type="Pfam" id="PF20116">
    <property type="entry name" value="DUF6506"/>
    <property type="match status" value="2"/>
</dbReference>
<evidence type="ECO:0000313" key="2">
    <source>
        <dbReference type="Proteomes" id="UP000460558"/>
    </source>
</evidence>
<sequence>MTGDSAIIYVGETAEPVRMGRAGTGTVIAAAPSVEAAARLAARLAGEGVGTIQLCGATGLVWTAAVERAVRGRARVATVLFGFESLIQVARFKELVIAGRPVTMLFLCLQEGADPAVDRMERQEGTVRALFVAVPDPGAGAAVAAGLAGEVELIELYGGFAPNAAAAVIEAAGERVAVGAAMSPAAQRE</sequence>
<organism evidence="1 2">
    <name type="scientific">Streptomyces katsurahamanus</name>
    <dbReference type="NCBI Taxonomy" id="2577098"/>
    <lineage>
        <taxon>Bacteria</taxon>
        <taxon>Bacillati</taxon>
        <taxon>Actinomycetota</taxon>
        <taxon>Actinomycetes</taxon>
        <taxon>Kitasatosporales</taxon>
        <taxon>Streptomycetaceae</taxon>
        <taxon>Streptomyces</taxon>
    </lineage>
</organism>
<dbReference type="EMBL" id="VDEQ01000045">
    <property type="protein sequence ID" value="MQS34989.1"/>
    <property type="molecule type" value="Genomic_DNA"/>
</dbReference>
<reference evidence="1 2" key="1">
    <citation type="submission" date="2019-06" db="EMBL/GenBank/DDBJ databases">
        <title>Comparative genomics and metabolomics analyses of clavulanic acid producing Streptomyces species provides insight into specialized metabolism and evolution of beta-lactam biosynthetic gene clusters.</title>
        <authorList>
            <person name="Moore M.A."/>
            <person name="Cruz-Morales P."/>
            <person name="Barona Gomez F."/>
            <person name="Kapil T."/>
        </authorList>
    </citation>
    <scope>NUCLEOTIDE SEQUENCE [LARGE SCALE GENOMIC DNA]</scope>
    <source>
        <strain evidence="1 2">T-272</strain>
    </source>
</reference>
<comment type="caution">
    <text evidence="1">The sequence shown here is derived from an EMBL/GenBank/DDBJ whole genome shotgun (WGS) entry which is preliminary data.</text>
</comment>
<protein>
    <submittedName>
        <fullName evidence="1">Uncharacterized protein</fullName>
    </submittedName>
</protein>
<proteinExistence type="predicted"/>
<evidence type="ECO:0000313" key="1">
    <source>
        <dbReference type="EMBL" id="MQS34989.1"/>
    </source>
</evidence>
<accession>A0ABW9NPZ4</accession>
<dbReference type="Proteomes" id="UP000460558">
    <property type="component" value="Unassembled WGS sequence"/>
</dbReference>
<dbReference type="InterPro" id="IPR045441">
    <property type="entry name" value="DUF6506"/>
</dbReference>